<feature type="region of interest" description="Disordered" evidence="1">
    <location>
        <begin position="405"/>
        <end position="434"/>
    </location>
</feature>
<keyword evidence="2" id="KW-0472">Membrane</keyword>
<evidence type="ECO:0000256" key="1">
    <source>
        <dbReference type="SAM" id="MobiDB-lite"/>
    </source>
</evidence>
<protein>
    <submittedName>
        <fullName evidence="4">Acyltransferase</fullName>
    </submittedName>
</protein>
<organism evidence="4 6">
    <name type="scientific">Arsenicicoccus piscis</name>
    <dbReference type="NCBI Taxonomy" id="673954"/>
    <lineage>
        <taxon>Bacteria</taxon>
        <taxon>Bacillati</taxon>
        <taxon>Actinomycetota</taxon>
        <taxon>Actinomycetes</taxon>
        <taxon>Micrococcales</taxon>
        <taxon>Intrasporangiaceae</taxon>
        <taxon>Arsenicicoccus</taxon>
    </lineage>
</organism>
<feature type="transmembrane region" description="Helical" evidence="2">
    <location>
        <begin position="33"/>
        <end position="54"/>
    </location>
</feature>
<keyword evidence="2" id="KW-0812">Transmembrane</keyword>
<dbReference type="EMBL" id="BSUJ01000002">
    <property type="protein sequence ID" value="GMA21958.1"/>
    <property type="molecule type" value="Genomic_DNA"/>
</dbReference>
<dbReference type="Proteomes" id="UP001157109">
    <property type="component" value="Unassembled WGS sequence"/>
</dbReference>
<dbReference type="InterPro" id="IPR050879">
    <property type="entry name" value="Acyltransferase_3"/>
</dbReference>
<keyword evidence="6" id="KW-1185">Reference proteome</keyword>
<evidence type="ECO:0000313" key="5">
    <source>
        <dbReference type="EMBL" id="GMA21958.1"/>
    </source>
</evidence>
<dbReference type="EMBL" id="BSUJ01000001">
    <property type="protein sequence ID" value="GMA19694.1"/>
    <property type="molecule type" value="Genomic_DNA"/>
</dbReference>
<feature type="transmembrane region" description="Helical" evidence="2">
    <location>
        <begin position="60"/>
        <end position="87"/>
    </location>
</feature>
<reference evidence="6" key="2">
    <citation type="journal article" date="2019" name="Int. J. Syst. Evol. Microbiol.">
        <title>The Global Catalogue of Microorganisms (GCM) 10K type strain sequencing project: providing services to taxonomists for standard genome sequencing and annotation.</title>
        <authorList>
            <consortium name="The Broad Institute Genomics Platform"/>
            <consortium name="The Broad Institute Genome Sequencing Center for Infectious Disease"/>
            <person name="Wu L."/>
            <person name="Ma J."/>
        </authorList>
    </citation>
    <scope>NUCLEOTIDE SEQUENCE [LARGE SCALE GENOMIC DNA]</scope>
    <source>
        <strain evidence="6">NBRC 105830</strain>
    </source>
</reference>
<keyword evidence="4" id="KW-0808">Transferase</keyword>
<feature type="transmembrane region" description="Helical" evidence="2">
    <location>
        <begin position="230"/>
        <end position="249"/>
    </location>
</feature>
<feature type="transmembrane region" description="Helical" evidence="2">
    <location>
        <begin position="305"/>
        <end position="324"/>
    </location>
</feature>
<evidence type="ECO:0000313" key="6">
    <source>
        <dbReference type="Proteomes" id="UP001157109"/>
    </source>
</evidence>
<feature type="transmembrane region" description="Helical" evidence="2">
    <location>
        <begin position="203"/>
        <end position="224"/>
    </location>
</feature>
<reference evidence="4" key="3">
    <citation type="submission" date="2023-02" db="EMBL/GenBank/DDBJ databases">
        <authorList>
            <person name="Sun Q."/>
            <person name="Mori K."/>
        </authorList>
    </citation>
    <scope>NUCLEOTIDE SEQUENCE</scope>
    <source>
        <strain evidence="4">NBRC 105830</strain>
    </source>
</reference>
<proteinExistence type="predicted"/>
<reference evidence="4" key="1">
    <citation type="journal article" date="2014" name="Int. J. Syst. Evol. Microbiol.">
        <title>Complete genome of a new Firmicutes species belonging to the dominant human colonic microbiota ('Ruminococcus bicirculans') reveals two chromosomes and a selective capacity to utilize plant glucans.</title>
        <authorList>
            <consortium name="NISC Comparative Sequencing Program"/>
            <person name="Wegmann U."/>
            <person name="Louis P."/>
            <person name="Goesmann A."/>
            <person name="Henrissat B."/>
            <person name="Duncan S.H."/>
            <person name="Flint H.J."/>
        </authorList>
    </citation>
    <scope>NUCLEOTIDE SEQUENCE</scope>
    <source>
        <strain evidence="4">NBRC 105830</strain>
    </source>
</reference>
<keyword evidence="2" id="KW-1133">Transmembrane helix</keyword>
<dbReference type="PANTHER" id="PTHR23028:SF53">
    <property type="entry name" value="ACYL_TRANSF_3 DOMAIN-CONTAINING PROTEIN"/>
    <property type="match status" value="1"/>
</dbReference>
<dbReference type="InterPro" id="IPR002656">
    <property type="entry name" value="Acyl_transf_3_dom"/>
</dbReference>
<feature type="transmembrane region" description="Helical" evidence="2">
    <location>
        <begin position="117"/>
        <end position="135"/>
    </location>
</feature>
<gene>
    <name evidence="4" type="ORF">GCM10025862_17150</name>
    <name evidence="5" type="ORF">GCM10025862_39790</name>
</gene>
<feature type="transmembrane region" description="Helical" evidence="2">
    <location>
        <begin position="168"/>
        <end position="191"/>
    </location>
</feature>
<dbReference type="Pfam" id="PF01757">
    <property type="entry name" value="Acyl_transf_3"/>
    <property type="match status" value="1"/>
</dbReference>
<name>A0ABQ6HPU0_9MICO</name>
<comment type="caution">
    <text evidence="4">The sequence shown here is derived from an EMBL/GenBank/DDBJ whole genome shotgun (WGS) entry which is preliminary data.</text>
</comment>
<feature type="domain" description="Acyltransferase 3" evidence="3">
    <location>
        <begin position="34"/>
        <end position="389"/>
    </location>
</feature>
<sequence>MRPETPGLASLLRVSTSLAVELPGRSHSDGRRFAALDGLRIVGALAVLTTHAAFSSGDALFGPFAGLLSRLDAGVPLFFVVSGFLLYRPHVRVRLGTAGEREAGRTLDGRVYLRHRALRILPVLWLAVLAAVLLLPHPASVGAGDYVRIATLTQIYTDSPSVPGLTQMWSLATEVAFYLALPLLAWGLARVPGSAPVWTRRSAVLLALTPVVAVVWIVATHNAFGAAANLWLPAYLGWFGMGMLLALWHEARLAGAWPRTVLDDLGQAPGTVWAMAAALYLLLSTPVAGPYGLTSATTLEAVVKNVGYTLLGLLVVAPCVTAEATSSRVVRALGSRPAKALGDVSYGVFAYHLIVLGLVERAIGHQDFTGNLPILWPVTVLVSIPLAYASFRWIERPIMQWGRRRVGRARPQPAPAPAPATSSGRHRPGPTAAR</sequence>
<accession>A0ABQ6HPU0</accession>
<feature type="transmembrane region" description="Helical" evidence="2">
    <location>
        <begin position="344"/>
        <end position="363"/>
    </location>
</feature>
<feature type="transmembrane region" description="Helical" evidence="2">
    <location>
        <begin position="375"/>
        <end position="394"/>
    </location>
</feature>
<feature type="transmembrane region" description="Helical" evidence="2">
    <location>
        <begin position="270"/>
        <end position="293"/>
    </location>
</feature>
<evidence type="ECO:0000256" key="2">
    <source>
        <dbReference type="SAM" id="Phobius"/>
    </source>
</evidence>
<evidence type="ECO:0000259" key="3">
    <source>
        <dbReference type="Pfam" id="PF01757"/>
    </source>
</evidence>
<dbReference type="PANTHER" id="PTHR23028">
    <property type="entry name" value="ACETYLTRANSFERASE"/>
    <property type="match status" value="1"/>
</dbReference>
<evidence type="ECO:0000313" key="4">
    <source>
        <dbReference type="EMBL" id="GMA19694.1"/>
    </source>
</evidence>
<dbReference type="GO" id="GO:0016746">
    <property type="term" value="F:acyltransferase activity"/>
    <property type="evidence" value="ECO:0007669"/>
    <property type="project" value="UniProtKB-KW"/>
</dbReference>
<keyword evidence="4" id="KW-0012">Acyltransferase</keyword>